<dbReference type="EMBL" id="QLMG01000015">
    <property type="protein sequence ID" value="RAK17268.1"/>
    <property type="molecule type" value="Genomic_DNA"/>
</dbReference>
<gene>
    <name evidence="2" type="ORF">ATI53_101566</name>
</gene>
<sequence length="125" mass="13848">MMMAEQDIGGVIARLEQVFDDKLKLRRGAFDVRAARARKALPRPLRADLEKVMAARRMVGHPRQARLVDGAAVRRSADRIETHLRGLDLTNRRKGAALSLLASLMIDALVVGAVVLGLLLWRGFI</sequence>
<dbReference type="AlphaFoldDB" id="A0A327Y812"/>
<keyword evidence="1" id="KW-0812">Transmembrane</keyword>
<accession>A0A327Y812</accession>
<feature type="transmembrane region" description="Helical" evidence="1">
    <location>
        <begin position="95"/>
        <end position="121"/>
    </location>
</feature>
<organism evidence="2 3">
    <name type="scientific">Salipiger aestuarii</name>
    <dbReference type="NCBI Taxonomy" id="568098"/>
    <lineage>
        <taxon>Bacteria</taxon>
        <taxon>Pseudomonadati</taxon>
        <taxon>Pseudomonadota</taxon>
        <taxon>Alphaproteobacteria</taxon>
        <taxon>Rhodobacterales</taxon>
        <taxon>Roseobacteraceae</taxon>
        <taxon>Salipiger</taxon>
    </lineage>
</organism>
<keyword evidence="3" id="KW-1185">Reference proteome</keyword>
<reference evidence="2 3" key="1">
    <citation type="submission" date="2018-06" db="EMBL/GenBank/DDBJ databases">
        <title>Genomic Encyclopedia of Archaeal and Bacterial Type Strains, Phase II (KMG-II): from individual species to whole genera.</title>
        <authorList>
            <person name="Goeker M."/>
        </authorList>
    </citation>
    <scope>NUCLEOTIDE SEQUENCE [LARGE SCALE GENOMIC DNA]</scope>
    <source>
        <strain evidence="2 3">DSM 22011</strain>
    </source>
</reference>
<evidence type="ECO:0000313" key="2">
    <source>
        <dbReference type="EMBL" id="RAK17268.1"/>
    </source>
</evidence>
<protein>
    <submittedName>
        <fullName evidence="2">Uncharacterized protein</fullName>
    </submittedName>
</protein>
<proteinExistence type="predicted"/>
<keyword evidence="1" id="KW-0472">Membrane</keyword>
<keyword evidence="1" id="KW-1133">Transmembrane helix</keyword>
<name>A0A327Y812_9RHOB</name>
<comment type="caution">
    <text evidence="2">The sequence shown here is derived from an EMBL/GenBank/DDBJ whole genome shotgun (WGS) entry which is preliminary data.</text>
</comment>
<dbReference type="Proteomes" id="UP000249165">
    <property type="component" value="Unassembled WGS sequence"/>
</dbReference>
<evidence type="ECO:0000256" key="1">
    <source>
        <dbReference type="SAM" id="Phobius"/>
    </source>
</evidence>
<evidence type="ECO:0000313" key="3">
    <source>
        <dbReference type="Proteomes" id="UP000249165"/>
    </source>
</evidence>